<dbReference type="PANTHER" id="PTHR37524:SF2">
    <property type="entry name" value="RIBOSOMAL RNA METHYLTRANSFERASE FTSJ DOMAIN-CONTAINING PROTEIN"/>
    <property type="match status" value="1"/>
</dbReference>
<dbReference type="EMBL" id="NRSG01000015">
    <property type="protein sequence ID" value="MBK1657329.1"/>
    <property type="molecule type" value="Genomic_DNA"/>
</dbReference>
<proteinExistence type="predicted"/>
<dbReference type="InterPro" id="IPR029063">
    <property type="entry name" value="SAM-dependent_MTases_sf"/>
</dbReference>
<comment type="caution">
    <text evidence="2">The sequence shown here is derived from an EMBL/GenBank/DDBJ whole genome shotgun (WGS) entry which is preliminary data.</text>
</comment>
<dbReference type="RefSeq" id="WP_133217885.1">
    <property type="nucleotide sequence ID" value="NZ_NRSG01000015.1"/>
</dbReference>
<keyword evidence="3" id="KW-1185">Reference proteome</keyword>
<dbReference type="Pfam" id="PF01728">
    <property type="entry name" value="FtsJ"/>
    <property type="match status" value="1"/>
</dbReference>
<evidence type="ECO:0000313" key="3">
    <source>
        <dbReference type="Proteomes" id="UP000697995"/>
    </source>
</evidence>
<feature type="domain" description="Ribosomal RNA methyltransferase FtsJ" evidence="1">
    <location>
        <begin position="153"/>
        <end position="241"/>
    </location>
</feature>
<sequence length="306" mass="33330">MPARIGAAYLAAEGFERDLEEELRRAGRPPATWHGRLALSEAPPAAMAWALETWTDPRDLPAPSVKAAADALRGIQRNWALYAAGHHRRAALIEARLPPVKARPLTFPVPAPSAHLGAWTLLAPDRMLASPTKTSPFVNGEVRFVEDREGPPSRAYLKLWEALTRAGRWPQPGETCLDLGASPGGWTWALAKLGAQVTAVDKAPLDPGIAAMPGVTMRQESAFGLDPRDHPPVDWLFSDIICYPARLLALVRRWLEAGRARHVCCTIKFQGETDHAVTAEFAAIPGAVVFHGAHNKHEAMFVRLGD</sequence>
<dbReference type="SUPFAM" id="SSF53335">
    <property type="entry name" value="S-adenosyl-L-methionine-dependent methyltransferases"/>
    <property type="match status" value="1"/>
</dbReference>
<protein>
    <recommendedName>
        <fullName evidence="1">Ribosomal RNA methyltransferase FtsJ domain-containing protein</fullName>
    </recommendedName>
</protein>
<dbReference type="InterPro" id="IPR002877">
    <property type="entry name" value="RNA_MeTrfase_FtsJ_dom"/>
</dbReference>
<reference evidence="2 3" key="1">
    <citation type="journal article" date="2020" name="Microorganisms">
        <title>Osmotic Adaptation and Compatible Solute Biosynthesis of Phototrophic Bacteria as Revealed from Genome Analyses.</title>
        <authorList>
            <person name="Imhoff J.F."/>
            <person name="Rahn T."/>
            <person name="Kunzel S."/>
            <person name="Keller A."/>
            <person name="Neulinger S.C."/>
        </authorList>
    </citation>
    <scope>NUCLEOTIDE SEQUENCE [LARGE SCALE GENOMIC DNA]</scope>
    <source>
        <strain evidence="2 3">DSM 15382</strain>
    </source>
</reference>
<dbReference type="PANTHER" id="PTHR37524">
    <property type="entry name" value="RIBOSOMAL RNA LARGE SUBUNIT METHYLTRANSFERASE M"/>
    <property type="match status" value="1"/>
</dbReference>
<organism evidence="2 3">
    <name type="scientific">Paracraurococcus ruber</name>
    <dbReference type="NCBI Taxonomy" id="77675"/>
    <lineage>
        <taxon>Bacteria</taxon>
        <taxon>Pseudomonadati</taxon>
        <taxon>Pseudomonadota</taxon>
        <taxon>Alphaproteobacteria</taxon>
        <taxon>Acetobacterales</taxon>
        <taxon>Roseomonadaceae</taxon>
        <taxon>Paracraurococcus</taxon>
    </lineage>
</organism>
<gene>
    <name evidence="2" type="ORF">CKO45_03675</name>
</gene>
<dbReference type="Proteomes" id="UP000697995">
    <property type="component" value="Unassembled WGS sequence"/>
</dbReference>
<evidence type="ECO:0000313" key="2">
    <source>
        <dbReference type="EMBL" id="MBK1657329.1"/>
    </source>
</evidence>
<evidence type="ECO:0000259" key="1">
    <source>
        <dbReference type="Pfam" id="PF01728"/>
    </source>
</evidence>
<dbReference type="Gene3D" id="3.40.50.150">
    <property type="entry name" value="Vaccinia Virus protein VP39"/>
    <property type="match status" value="1"/>
</dbReference>
<accession>A0ABS1CS92</accession>
<name>A0ABS1CS92_9PROT</name>